<keyword evidence="2" id="KW-1185">Reference proteome</keyword>
<dbReference type="EMBL" id="DS547100">
    <property type="protein sequence ID" value="EDR09171.1"/>
    <property type="molecule type" value="Genomic_DNA"/>
</dbReference>
<protein>
    <submittedName>
        <fullName evidence="1">Predicted protein</fullName>
    </submittedName>
</protein>
<accession>B0D906</accession>
<dbReference type="AlphaFoldDB" id="B0D906"/>
<dbReference type="InParanoid" id="B0D906"/>
<name>B0D906_LACBS</name>
<gene>
    <name evidence="1" type="ORF">LACBIDRAFT_296519</name>
</gene>
<sequence>MPSVFSSKTWNMLRSGNTGVNSELGHFWPYQQTPCSLAILSPEENTSLAFCQLNPMDFYAISSLNYDLLHWDQGSFGNYLDPSEVDYNPSPWAPSIVIDLNPSPLAANHLVGPLPFNMVERKIHKLYTHPFVVERQGLLALYTHPFMVERHNKYALPFMVERKRQNTYALPFMVEGTDIAYPNMRYDDIYKYKSEVMPLYWIAQSSWSETLILKNDGFSTCVELSPELCKSDYTFSEYLDLKLHKLWLHLRSSPLLELYRFGCSKMPGT</sequence>
<evidence type="ECO:0000313" key="2">
    <source>
        <dbReference type="Proteomes" id="UP000001194"/>
    </source>
</evidence>
<evidence type="ECO:0000313" key="1">
    <source>
        <dbReference type="EMBL" id="EDR09171.1"/>
    </source>
</evidence>
<dbReference type="KEGG" id="lbc:LACBIDRAFT_296519"/>
<reference evidence="1 2" key="1">
    <citation type="journal article" date="2008" name="Nature">
        <title>The genome of Laccaria bicolor provides insights into mycorrhizal symbiosis.</title>
        <authorList>
            <person name="Martin F."/>
            <person name="Aerts A."/>
            <person name="Ahren D."/>
            <person name="Brun A."/>
            <person name="Danchin E.G.J."/>
            <person name="Duchaussoy F."/>
            <person name="Gibon J."/>
            <person name="Kohler A."/>
            <person name="Lindquist E."/>
            <person name="Pereda V."/>
            <person name="Salamov A."/>
            <person name="Shapiro H.J."/>
            <person name="Wuyts J."/>
            <person name="Blaudez D."/>
            <person name="Buee M."/>
            <person name="Brokstein P."/>
            <person name="Canbaeck B."/>
            <person name="Cohen D."/>
            <person name="Courty P.E."/>
            <person name="Coutinho P.M."/>
            <person name="Delaruelle C."/>
            <person name="Detter J.C."/>
            <person name="Deveau A."/>
            <person name="DiFazio S."/>
            <person name="Duplessis S."/>
            <person name="Fraissinet-Tachet L."/>
            <person name="Lucic E."/>
            <person name="Frey-Klett P."/>
            <person name="Fourrey C."/>
            <person name="Feussner I."/>
            <person name="Gay G."/>
            <person name="Grimwood J."/>
            <person name="Hoegger P.J."/>
            <person name="Jain P."/>
            <person name="Kilaru S."/>
            <person name="Labbe J."/>
            <person name="Lin Y.C."/>
            <person name="Legue V."/>
            <person name="Le Tacon F."/>
            <person name="Marmeisse R."/>
            <person name="Melayah D."/>
            <person name="Montanini B."/>
            <person name="Muratet M."/>
            <person name="Nehls U."/>
            <person name="Niculita-Hirzel H."/>
            <person name="Oudot-Le Secq M.P."/>
            <person name="Peter M."/>
            <person name="Quesneville H."/>
            <person name="Rajashekar B."/>
            <person name="Reich M."/>
            <person name="Rouhier N."/>
            <person name="Schmutz J."/>
            <person name="Yin T."/>
            <person name="Chalot M."/>
            <person name="Henrissat B."/>
            <person name="Kuees U."/>
            <person name="Lucas S."/>
            <person name="Van de Peer Y."/>
            <person name="Podila G.K."/>
            <person name="Polle A."/>
            <person name="Pukkila P.J."/>
            <person name="Richardson P.M."/>
            <person name="Rouze P."/>
            <person name="Sanders I.R."/>
            <person name="Stajich J.E."/>
            <person name="Tunlid A."/>
            <person name="Tuskan G."/>
            <person name="Grigoriev I.V."/>
        </authorList>
    </citation>
    <scope>NUCLEOTIDE SEQUENCE [LARGE SCALE GENOMIC DNA]</scope>
    <source>
        <strain evidence="2">S238N-H82 / ATCC MYA-4686</strain>
    </source>
</reference>
<dbReference type="HOGENOM" id="CLU_1019653_0_0_1"/>
<dbReference type="Proteomes" id="UP000001194">
    <property type="component" value="Unassembled WGS sequence"/>
</dbReference>
<dbReference type="GeneID" id="6075767"/>
<proteinExistence type="predicted"/>
<dbReference type="RefSeq" id="XP_001880484.1">
    <property type="nucleotide sequence ID" value="XM_001880449.1"/>
</dbReference>
<organism evidence="2">
    <name type="scientific">Laccaria bicolor (strain S238N-H82 / ATCC MYA-4686)</name>
    <name type="common">Bicoloured deceiver</name>
    <name type="synonym">Laccaria laccata var. bicolor</name>
    <dbReference type="NCBI Taxonomy" id="486041"/>
    <lineage>
        <taxon>Eukaryota</taxon>
        <taxon>Fungi</taxon>
        <taxon>Dikarya</taxon>
        <taxon>Basidiomycota</taxon>
        <taxon>Agaricomycotina</taxon>
        <taxon>Agaricomycetes</taxon>
        <taxon>Agaricomycetidae</taxon>
        <taxon>Agaricales</taxon>
        <taxon>Agaricineae</taxon>
        <taxon>Hydnangiaceae</taxon>
        <taxon>Laccaria</taxon>
    </lineage>
</organism>